<sequence length="109" mass="12267">MSIAVAESAAIGQNKSLQGSPILTRFTPQSARQSTTTPLRRPGAEAHKHARRKTRSWHVCSDRRVSHPGIEWKAWAFRQTCSLKAIAARRLLKGFQFRCNVFNAPPQFP</sequence>
<protein>
    <submittedName>
        <fullName evidence="2">Uncharacterized protein</fullName>
    </submittedName>
</protein>
<dbReference type="AlphaFoldDB" id="A0A0X3PDZ2"/>
<feature type="non-terminal residue" evidence="2">
    <location>
        <position position="109"/>
    </location>
</feature>
<evidence type="ECO:0000313" key="2">
    <source>
        <dbReference type="EMBL" id="JAP50145.1"/>
    </source>
</evidence>
<feature type="region of interest" description="Disordered" evidence="1">
    <location>
        <begin position="20"/>
        <end position="55"/>
    </location>
</feature>
<reference evidence="2" key="1">
    <citation type="submission" date="2016-01" db="EMBL/GenBank/DDBJ databases">
        <title>Reference transcriptome for the parasite Schistocephalus solidus: insights into the molecular evolution of parasitism.</title>
        <authorList>
            <person name="Hebert F.O."/>
            <person name="Grambauer S."/>
            <person name="Barber I."/>
            <person name="Landry C.R."/>
            <person name="Aubin-Horth N."/>
        </authorList>
    </citation>
    <scope>NUCLEOTIDE SEQUENCE</scope>
</reference>
<proteinExistence type="predicted"/>
<organism evidence="2">
    <name type="scientific">Schistocephalus solidus</name>
    <name type="common">Tapeworm</name>
    <dbReference type="NCBI Taxonomy" id="70667"/>
    <lineage>
        <taxon>Eukaryota</taxon>
        <taxon>Metazoa</taxon>
        <taxon>Spiralia</taxon>
        <taxon>Lophotrochozoa</taxon>
        <taxon>Platyhelminthes</taxon>
        <taxon>Cestoda</taxon>
        <taxon>Eucestoda</taxon>
        <taxon>Diphyllobothriidea</taxon>
        <taxon>Diphyllobothriidae</taxon>
        <taxon>Schistocephalus</taxon>
    </lineage>
</organism>
<feature type="compositionally biased region" description="Polar residues" evidence="1">
    <location>
        <begin position="20"/>
        <end position="38"/>
    </location>
</feature>
<evidence type="ECO:0000256" key="1">
    <source>
        <dbReference type="SAM" id="MobiDB-lite"/>
    </source>
</evidence>
<accession>A0A0X3PDZ2</accession>
<gene>
    <name evidence="2" type="ORF">TR104688</name>
</gene>
<dbReference type="EMBL" id="GEEE01013080">
    <property type="protein sequence ID" value="JAP50145.1"/>
    <property type="molecule type" value="Transcribed_RNA"/>
</dbReference>
<name>A0A0X3PDZ2_SCHSO</name>